<evidence type="ECO:0000256" key="1">
    <source>
        <dbReference type="SAM" id="MobiDB-lite"/>
    </source>
</evidence>
<dbReference type="Proteomes" id="UP000230392">
    <property type="component" value="Unassembled WGS sequence"/>
</dbReference>
<sequence length="210" mass="23176">ETTLNLGPQTTISLDKFIYSAARNHREGKVNVFMGKVRFQVRRLFSPQSNFEVSTPTTVAGVKGTSFLVWVLSAELTRVIVMQGEVAVRNISPAVPGELRLRKNFSTEVGLNRPPSEPELVDRDSLLNLQQDTIVLKSKEEPLPAVGVLPKSTEGLPLPEIEAGIELPPKELLPPEIFKETPPNPQVIIIKQPAEEKKPKLPEPPKPPNS</sequence>
<organism evidence="3 4">
    <name type="scientific">bacterium (Candidatus Ratteibacteria) CG23_combo_of_CG06-09_8_20_14_all_48_7</name>
    <dbReference type="NCBI Taxonomy" id="2014292"/>
    <lineage>
        <taxon>Bacteria</taxon>
        <taxon>Candidatus Ratteibacteria</taxon>
    </lineage>
</organism>
<feature type="region of interest" description="Disordered" evidence="1">
    <location>
        <begin position="174"/>
        <end position="210"/>
    </location>
</feature>
<proteinExistence type="predicted"/>
<dbReference type="AlphaFoldDB" id="A0A2G9YAK0"/>
<reference evidence="3 4" key="1">
    <citation type="submission" date="2017-09" db="EMBL/GenBank/DDBJ databases">
        <title>Depth-based differentiation of microbial function through sediment-hosted aquifers and enrichment of novel symbionts in the deep terrestrial subsurface.</title>
        <authorList>
            <person name="Probst A.J."/>
            <person name="Ladd B."/>
            <person name="Jarett J.K."/>
            <person name="Geller-Mcgrath D.E."/>
            <person name="Sieber C.M."/>
            <person name="Emerson J.B."/>
            <person name="Anantharaman K."/>
            <person name="Thomas B.C."/>
            <person name="Malmstrom R."/>
            <person name="Stieglmeier M."/>
            <person name="Klingl A."/>
            <person name="Woyke T."/>
            <person name="Ryan C.M."/>
            <person name="Banfield J.F."/>
        </authorList>
    </citation>
    <scope>NUCLEOTIDE SEQUENCE [LARGE SCALE GENOMIC DNA]</scope>
    <source>
        <strain evidence="3">CG23_combo_of_CG06-09_8_20_14_all_48_7</strain>
    </source>
</reference>
<feature type="domain" description="FecR protein" evidence="2">
    <location>
        <begin position="2"/>
        <end position="86"/>
    </location>
</feature>
<evidence type="ECO:0000313" key="3">
    <source>
        <dbReference type="EMBL" id="PIP16266.1"/>
    </source>
</evidence>
<dbReference type="InterPro" id="IPR006860">
    <property type="entry name" value="FecR"/>
</dbReference>
<name>A0A2G9YAK0_9BACT</name>
<dbReference type="Gene3D" id="2.60.120.1440">
    <property type="match status" value="1"/>
</dbReference>
<dbReference type="Pfam" id="PF04773">
    <property type="entry name" value="FecR"/>
    <property type="match status" value="1"/>
</dbReference>
<dbReference type="PANTHER" id="PTHR38731">
    <property type="entry name" value="LIPL45-RELATED LIPOPROTEIN-RELATED"/>
    <property type="match status" value="1"/>
</dbReference>
<evidence type="ECO:0000259" key="2">
    <source>
        <dbReference type="Pfam" id="PF04773"/>
    </source>
</evidence>
<accession>A0A2G9YAK0</accession>
<feature type="non-terminal residue" evidence="3">
    <location>
        <position position="1"/>
    </location>
</feature>
<protein>
    <recommendedName>
        <fullName evidence="2">FecR protein domain-containing protein</fullName>
    </recommendedName>
</protein>
<evidence type="ECO:0000313" key="4">
    <source>
        <dbReference type="Proteomes" id="UP000230392"/>
    </source>
</evidence>
<gene>
    <name evidence="3" type="ORF">COX46_03305</name>
</gene>
<dbReference type="EMBL" id="PCRF01000161">
    <property type="protein sequence ID" value="PIP16266.1"/>
    <property type="molecule type" value="Genomic_DNA"/>
</dbReference>
<feature type="compositionally biased region" description="Basic and acidic residues" evidence="1">
    <location>
        <begin position="193"/>
        <end position="203"/>
    </location>
</feature>
<dbReference type="PANTHER" id="PTHR38731:SF1">
    <property type="entry name" value="FECR PROTEIN DOMAIN-CONTAINING PROTEIN"/>
    <property type="match status" value="1"/>
</dbReference>
<comment type="caution">
    <text evidence="3">The sequence shown here is derived from an EMBL/GenBank/DDBJ whole genome shotgun (WGS) entry which is preliminary data.</text>
</comment>